<evidence type="ECO:0000256" key="9">
    <source>
        <dbReference type="ARBA" id="ARBA00023136"/>
    </source>
</evidence>
<accession>A0ABT1LAH2</accession>
<dbReference type="NCBIfam" id="NF008453">
    <property type="entry name" value="PRK11308.1"/>
    <property type="match status" value="2"/>
</dbReference>
<sequence>MDVLEARGLEVSFGAAKVLRDVSFTLRRGRVLGLVGESGAGKSMLGRVIARNLPEGFAVTGGALSFLGQDLVTIADEPRRQLLGDKIAFIPQEPLTALNPVMTVGRQFDEHLARLGAPRAGRRERAIAALAELRLRDPASLLERYPFQLSGGMCQRVLIAMAFASGPALIVADEPTTALDVSTQAHIVQIVRALQRDHGTTLLFITHDLRLASHVCDDILVLYAGEVVERGPAREVCAAPRHPYTRALLAANPPLDGAARRLVTLPDTMPGLAAFASLPGCRFAPRCPVKDPACAAATPPLRDIAPGRAVRCTEACLTGAAAIVDAAPPRPPAPPPGETVLALETVSKHYPGERDWLGRRRPGVDAVKPLDLTVRAGEFVGVVGESGSGKSTLAKLVMGLEAATGGRIAVDGKDVTVNDPAARRVRLGALQMVFQDPQSALNPRRPVSRLITQAMEAGDGRWSEAERVARARALLEETGLSPDLLGRYPSQLSGGQKQRVNIARALCVTPRLLVADEIVSGLDVSVQAQILNLLLDLRRERGIGLVFISHDLAVVRYLCDRVVVMRHGEVVESGDTDTVFAAPRHPYTRALLAAVPPEDPDRPWPPEPGPAA</sequence>
<evidence type="ECO:0000259" key="10">
    <source>
        <dbReference type="PROSITE" id="PS50893"/>
    </source>
</evidence>
<evidence type="ECO:0000256" key="6">
    <source>
        <dbReference type="ARBA" id="ARBA00022741"/>
    </source>
</evidence>
<dbReference type="CDD" id="cd03257">
    <property type="entry name" value="ABC_NikE_OppD_transporters"/>
    <property type="match status" value="2"/>
</dbReference>
<dbReference type="InterPro" id="IPR027417">
    <property type="entry name" value="P-loop_NTPase"/>
</dbReference>
<evidence type="ECO:0000256" key="2">
    <source>
        <dbReference type="ARBA" id="ARBA00005417"/>
    </source>
</evidence>
<reference evidence="11 12" key="1">
    <citation type="submission" date="2022-07" db="EMBL/GenBank/DDBJ databases">
        <authorList>
            <person name="Li W.-J."/>
            <person name="Deng Q.-Q."/>
        </authorList>
    </citation>
    <scope>NUCLEOTIDE SEQUENCE [LARGE SCALE GENOMIC DNA]</scope>
    <source>
        <strain evidence="11 12">SYSU M60028</strain>
    </source>
</reference>
<dbReference type="InterPro" id="IPR003439">
    <property type="entry name" value="ABC_transporter-like_ATP-bd"/>
</dbReference>
<dbReference type="GO" id="GO:0005524">
    <property type="term" value="F:ATP binding"/>
    <property type="evidence" value="ECO:0007669"/>
    <property type="project" value="UniProtKB-KW"/>
</dbReference>
<evidence type="ECO:0000256" key="5">
    <source>
        <dbReference type="ARBA" id="ARBA00022519"/>
    </source>
</evidence>
<dbReference type="PANTHER" id="PTHR43297">
    <property type="entry name" value="OLIGOPEPTIDE TRANSPORT ATP-BINDING PROTEIN APPD"/>
    <property type="match status" value="1"/>
</dbReference>
<dbReference type="PROSITE" id="PS00211">
    <property type="entry name" value="ABC_TRANSPORTER_1"/>
    <property type="match status" value="2"/>
</dbReference>
<feature type="domain" description="ABC transporter" evidence="10">
    <location>
        <begin position="4"/>
        <end position="249"/>
    </location>
</feature>
<keyword evidence="12" id="KW-1185">Reference proteome</keyword>
<dbReference type="Pfam" id="PF00005">
    <property type="entry name" value="ABC_tran"/>
    <property type="match status" value="2"/>
</dbReference>
<gene>
    <name evidence="11" type="ORF">NK718_05400</name>
</gene>
<evidence type="ECO:0000313" key="11">
    <source>
        <dbReference type="EMBL" id="MCP8937943.1"/>
    </source>
</evidence>
<proteinExistence type="inferred from homology"/>
<dbReference type="Proteomes" id="UP001205890">
    <property type="component" value="Unassembled WGS sequence"/>
</dbReference>
<evidence type="ECO:0000313" key="12">
    <source>
        <dbReference type="Proteomes" id="UP001205890"/>
    </source>
</evidence>
<keyword evidence="9" id="KW-0472">Membrane</keyword>
<organism evidence="11 12">
    <name type="scientific">Alsobacter ponti</name>
    <dbReference type="NCBI Taxonomy" id="2962936"/>
    <lineage>
        <taxon>Bacteria</taxon>
        <taxon>Pseudomonadati</taxon>
        <taxon>Pseudomonadota</taxon>
        <taxon>Alphaproteobacteria</taxon>
        <taxon>Hyphomicrobiales</taxon>
        <taxon>Alsobacteraceae</taxon>
        <taxon>Alsobacter</taxon>
    </lineage>
</organism>
<comment type="subcellular location">
    <subcellularLocation>
        <location evidence="1">Cell inner membrane</location>
        <topology evidence="1">Peripheral membrane protein</topology>
    </subcellularLocation>
</comment>
<dbReference type="RefSeq" id="WP_254739373.1">
    <property type="nucleotide sequence ID" value="NZ_JANCLU010000004.1"/>
</dbReference>
<comment type="similarity">
    <text evidence="2">Belongs to the ABC transporter superfamily.</text>
</comment>
<keyword evidence="5" id="KW-0997">Cell inner membrane</keyword>
<keyword evidence="6" id="KW-0547">Nucleotide-binding</keyword>
<evidence type="ECO:0000256" key="4">
    <source>
        <dbReference type="ARBA" id="ARBA00022475"/>
    </source>
</evidence>
<dbReference type="EMBL" id="JANCLU010000004">
    <property type="protein sequence ID" value="MCP8937943.1"/>
    <property type="molecule type" value="Genomic_DNA"/>
</dbReference>
<evidence type="ECO:0000256" key="8">
    <source>
        <dbReference type="ARBA" id="ARBA00022967"/>
    </source>
</evidence>
<dbReference type="Gene3D" id="3.40.50.300">
    <property type="entry name" value="P-loop containing nucleotide triphosphate hydrolases"/>
    <property type="match status" value="2"/>
</dbReference>
<comment type="caution">
    <text evidence="11">The sequence shown here is derived from an EMBL/GenBank/DDBJ whole genome shotgun (WGS) entry which is preliminary data.</text>
</comment>
<name>A0ABT1LAH2_9HYPH</name>
<dbReference type="NCBIfam" id="NF007739">
    <property type="entry name" value="PRK10419.1"/>
    <property type="match status" value="2"/>
</dbReference>
<dbReference type="InterPro" id="IPR013563">
    <property type="entry name" value="Oligopep_ABC_C"/>
</dbReference>
<keyword evidence="3" id="KW-0813">Transport</keyword>
<dbReference type="PANTHER" id="PTHR43297:SF14">
    <property type="entry name" value="ATPASE AAA-TYPE CORE DOMAIN-CONTAINING PROTEIN"/>
    <property type="match status" value="1"/>
</dbReference>
<evidence type="ECO:0000256" key="3">
    <source>
        <dbReference type="ARBA" id="ARBA00022448"/>
    </source>
</evidence>
<dbReference type="SUPFAM" id="SSF52540">
    <property type="entry name" value="P-loop containing nucleoside triphosphate hydrolases"/>
    <property type="match status" value="2"/>
</dbReference>
<dbReference type="Pfam" id="PF08352">
    <property type="entry name" value="oligo_HPY"/>
    <property type="match status" value="2"/>
</dbReference>
<dbReference type="InterPro" id="IPR050388">
    <property type="entry name" value="ABC_Ni/Peptide_Import"/>
</dbReference>
<dbReference type="NCBIfam" id="TIGR01727">
    <property type="entry name" value="oligo_HPY"/>
    <property type="match status" value="1"/>
</dbReference>
<feature type="domain" description="ABC transporter" evidence="10">
    <location>
        <begin position="341"/>
        <end position="592"/>
    </location>
</feature>
<dbReference type="InterPro" id="IPR003593">
    <property type="entry name" value="AAA+_ATPase"/>
</dbReference>
<protein>
    <submittedName>
        <fullName evidence="11">ABC transporter ATP-binding protein</fullName>
    </submittedName>
</protein>
<dbReference type="PROSITE" id="PS50893">
    <property type="entry name" value="ABC_TRANSPORTER_2"/>
    <property type="match status" value="2"/>
</dbReference>
<keyword evidence="8" id="KW-1278">Translocase</keyword>
<evidence type="ECO:0000256" key="7">
    <source>
        <dbReference type="ARBA" id="ARBA00022840"/>
    </source>
</evidence>
<evidence type="ECO:0000256" key="1">
    <source>
        <dbReference type="ARBA" id="ARBA00004417"/>
    </source>
</evidence>
<dbReference type="InterPro" id="IPR017871">
    <property type="entry name" value="ABC_transporter-like_CS"/>
</dbReference>
<dbReference type="SMART" id="SM00382">
    <property type="entry name" value="AAA"/>
    <property type="match status" value="2"/>
</dbReference>
<keyword evidence="7 11" id="KW-0067">ATP-binding</keyword>
<keyword evidence="4" id="KW-1003">Cell membrane</keyword>